<dbReference type="InterPro" id="IPR001478">
    <property type="entry name" value="PDZ"/>
</dbReference>
<evidence type="ECO:0000256" key="6">
    <source>
        <dbReference type="SAM" id="Phobius"/>
    </source>
</evidence>
<dbReference type="Pfam" id="PF03572">
    <property type="entry name" value="Peptidase_S41"/>
    <property type="match status" value="1"/>
</dbReference>
<dbReference type="GO" id="GO:0004175">
    <property type="term" value="F:endopeptidase activity"/>
    <property type="evidence" value="ECO:0007669"/>
    <property type="project" value="TreeGrafter"/>
</dbReference>
<keyword evidence="4 5" id="KW-0720">Serine protease</keyword>
<evidence type="ECO:0000259" key="7">
    <source>
        <dbReference type="PROSITE" id="PS50106"/>
    </source>
</evidence>
<dbReference type="GO" id="GO:0007165">
    <property type="term" value="P:signal transduction"/>
    <property type="evidence" value="ECO:0007669"/>
    <property type="project" value="TreeGrafter"/>
</dbReference>
<feature type="transmembrane region" description="Helical" evidence="6">
    <location>
        <begin position="7"/>
        <end position="28"/>
    </location>
</feature>
<evidence type="ECO:0000313" key="9">
    <source>
        <dbReference type="Proteomes" id="UP000632659"/>
    </source>
</evidence>
<evidence type="ECO:0000256" key="3">
    <source>
        <dbReference type="ARBA" id="ARBA00022801"/>
    </source>
</evidence>
<evidence type="ECO:0000313" key="8">
    <source>
        <dbReference type="EMBL" id="MBC8610660.1"/>
    </source>
</evidence>
<dbReference type="OrthoDB" id="9812068at2"/>
<dbReference type="InterPro" id="IPR029045">
    <property type="entry name" value="ClpP/crotonase-like_dom_sf"/>
</dbReference>
<protein>
    <submittedName>
        <fullName evidence="8">S41 family peptidase</fullName>
    </submittedName>
</protein>
<dbReference type="PANTHER" id="PTHR32060:SF30">
    <property type="entry name" value="CARBOXY-TERMINAL PROCESSING PROTEASE CTPA"/>
    <property type="match status" value="1"/>
</dbReference>
<keyword evidence="9" id="KW-1185">Reference proteome</keyword>
<evidence type="ECO:0000256" key="5">
    <source>
        <dbReference type="RuleBase" id="RU004404"/>
    </source>
</evidence>
<comment type="similarity">
    <text evidence="1 5">Belongs to the peptidase S41A family.</text>
</comment>
<dbReference type="EMBL" id="JACRTL010000002">
    <property type="protein sequence ID" value="MBC8610660.1"/>
    <property type="molecule type" value="Genomic_DNA"/>
</dbReference>
<keyword evidence="6" id="KW-1133">Transmembrane helix</keyword>
<organism evidence="8 9">
    <name type="scientific">Massiliimalia timonensis</name>
    <dbReference type="NCBI Taxonomy" id="1987501"/>
    <lineage>
        <taxon>Bacteria</taxon>
        <taxon>Bacillati</taxon>
        <taxon>Bacillota</taxon>
        <taxon>Clostridia</taxon>
        <taxon>Eubacteriales</taxon>
        <taxon>Oscillospiraceae</taxon>
        <taxon>Massiliimalia</taxon>
    </lineage>
</organism>
<keyword evidence="2 5" id="KW-0645">Protease</keyword>
<accession>A0A8J6TX56</accession>
<dbReference type="AlphaFoldDB" id="A0A8J6TX56"/>
<dbReference type="Proteomes" id="UP000632659">
    <property type="component" value="Unassembled WGS sequence"/>
</dbReference>
<gene>
    <name evidence="8" type="ORF">H8702_05920</name>
</gene>
<dbReference type="GO" id="GO:0030288">
    <property type="term" value="C:outer membrane-bounded periplasmic space"/>
    <property type="evidence" value="ECO:0007669"/>
    <property type="project" value="TreeGrafter"/>
</dbReference>
<name>A0A8J6TX56_9FIRM</name>
<proteinExistence type="inferred from homology"/>
<dbReference type="PANTHER" id="PTHR32060">
    <property type="entry name" value="TAIL-SPECIFIC PROTEASE"/>
    <property type="match status" value="1"/>
</dbReference>
<dbReference type="Pfam" id="PF22694">
    <property type="entry name" value="CtpB_N-like"/>
    <property type="match status" value="1"/>
</dbReference>
<dbReference type="GO" id="GO:0006508">
    <property type="term" value="P:proteolysis"/>
    <property type="evidence" value="ECO:0007669"/>
    <property type="project" value="UniProtKB-KW"/>
</dbReference>
<dbReference type="PROSITE" id="PS50106">
    <property type="entry name" value="PDZ"/>
    <property type="match status" value="1"/>
</dbReference>
<dbReference type="NCBIfam" id="TIGR00225">
    <property type="entry name" value="prc"/>
    <property type="match status" value="1"/>
</dbReference>
<evidence type="ECO:0000256" key="4">
    <source>
        <dbReference type="ARBA" id="ARBA00022825"/>
    </source>
</evidence>
<dbReference type="InterPro" id="IPR055210">
    <property type="entry name" value="CtpA/B_N"/>
</dbReference>
<dbReference type="Gene3D" id="3.90.226.10">
    <property type="entry name" value="2-enoyl-CoA Hydratase, Chain A, domain 1"/>
    <property type="match status" value="1"/>
</dbReference>
<dbReference type="CDD" id="cd07560">
    <property type="entry name" value="Peptidase_S41_CPP"/>
    <property type="match status" value="1"/>
</dbReference>
<dbReference type="Pfam" id="PF17820">
    <property type="entry name" value="PDZ_6"/>
    <property type="match status" value="1"/>
</dbReference>
<dbReference type="CDD" id="cd06782">
    <property type="entry name" value="cpPDZ_CPP-like"/>
    <property type="match status" value="1"/>
</dbReference>
<dbReference type="SMART" id="SM00245">
    <property type="entry name" value="TSPc"/>
    <property type="match status" value="1"/>
</dbReference>
<keyword evidence="6" id="KW-0472">Membrane</keyword>
<dbReference type="InterPro" id="IPR036034">
    <property type="entry name" value="PDZ_sf"/>
</dbReference>
<dbReference type="InterPro" id="IPR041489">
    <property type="entry name" value="PDZ_6"/>
</dbReference>
<evidence type="ECO:0000256" key="1">
    <source>
        <dbReference type="ARBA" id="ARBA00009179"/>
    </source>
</evidence>
<feature type="domain" description="PDZ" evidence="7">
    <location>
        <begin position="101"/>
        <end position="179"/>
    </location>
</feature>
<dbReference type="Gene3D" id="2.30.42.10">
    <property type="match status" value="1"/>
</dbReference>
<sequence>MNKKISLGAAIAFMAVVASITFVITMLFSQGVFNKMISNVSQRESMYEKIQEIDKLVRNNYLFELDEDALKDEMASGLINGLEDPYAAYLDQEEYERDLLESKGELVGIGIQASVDPTNGYMTVVSIYDGAPAAESGLQVGDIIVKIDGKDVAEVGATEAIKMISGEPGTKVTVTVRRDAVDTDYTLQRKQVEIPSIVSRMIDTNCYIKITEFNANTPEQFKKAIETAQKNGAKGLIFDLRGNGGGNMDAVTEMLDYLLPSGNIVTQTDAKGETTVLATSDDSQVSMPMITLTNGKTASASELFVADLKDYGKAQSVGTTTYGKGVMQTTYALSDGSAIRLTTGYFNPAKSDNFNGVGIAPDYEVTLTAEQEQNFATLDETTDPQLKKAIEVINSQVQ</sequence>
<dbReference type="InterPro" id="IPR004447">
    <property type="entry name" value="Peptidase_S41A"/>
</dbReference>
<dbReference type="SUPFAM" id="SSF52096">
    <property type="entry name" value="ClpP/crotonase"/>
    <property type="match status" value="1"/>
</dbReference>
<comment type="caution">
    <text evidence="8">The sequence shown here is derived from an EMBL/GenBank/DDBJ whole genome shotgun (WGS) entry which is preliminary data.</text>
</comment>
<reference evidence="8" key="1">
    <citation type="submission" date="2020-08" db="EMBL/GenBank/DDBJ databases">
        <title>Genome public.</title>
        <authorList>
            <person name="Liu C."/>
            <person name="Sun Q."/>
        </authorList>
    </citation>
    <scope>NUCLEOTIDE SEQUENCE</scope>
    <source>
        <strain evidence="8">NSJ-15</strain>
    </source>
</reference>
<dbReference type="RefSeq" id="WP_093989336.1">
    <property type="nucleotide sequence ID" value="NZ_FYDD01000004.1"/>
</dbReference>
<dbReference type="InterPro" id="IPR005151">
    <property type="entry name" value="Tail-specific_protease"/>
</dbReference>
<evidence type="ECO:0000256" key="2">
    <source>
        <dbReference type="ARBA" id="ARBA00022670"/>
    </source>
</evidence>
<keyword evidence="6" id="KW-0812">Transmembrane</keyword>
<dbReference type="SUPFAM" id="SSF50156">
    <property type="entry name" value="PDZ domain-like"/>
    <property type="match status" value="1"/>
</dbReference>
<dbReference type="SMART" id="SM00228">
    <property type="entry name" value="PDZ"/>
    <property type="match status" value="1"/>
</dbReference>
<keyword evidence="3 5" id="KW-0378">Hydrolase</keyword>
<dbReference type="GO" id="GO:0008236">
    <property type="term" value="F:serine-type peptidase activity"/>
    <property type="evidence" value="ECO:0007669"/>
    <property type="project" value="UniProtKB-KW"/>
</dbReference>